<organism evidence="9 10">
    <name type="scientific">Brassica cretica</name>
    <name type="common">Mustard</name>
    <dbReference type="NCBI Taxonomy" id="69181"/>
    <lineage>
        <taxon>Eukaryota</taxon>
        <taxon>Viridiplantae</taxon>
        <taxon>Streptophyta</taxon>
        <taxon>Embryophyta</taxon>
        <taxon>Tracheophyta</taxon>
        <taxon>Spermatophyta</taxon>
        <taxon>Magnoliopsida</taxon>
        <taxon>eudicotyledons</taxon>
        <taxon>Gunneridae</taxon>
        <taxon>Pentapetalae</taxon>
        <taxon>rosids</taxon>
        <taxon>malvids</taxon>
        <taxon>Brassicales</taxon>
        <taxon>Brassicaceae</taxon>
        <taxon>Brassiceae</taxon>
        <taxon>Brassica</taxon>
    </lineage>
</organism>
<evidence type="ECO:0000256" key="4">
    <source>
        <dbReference type="ARBA" id="ARBA00022840"/>
    </source>
</evidence>
<dbReference type="PANTHER" id="PTHR45630:SF13">
    <property type="entry name" value="CATION-TRANSPORTING ATPASE"/>
    <property type="match status" value="1"/>
</dbReference>
<evidence type="ECO:0000256" key="6">
    <source>
        <dbReference type="ARBA" id="ARBA00022967"/>
    </source>
</evidence>
<sequence>MSSFHVGGKVVDKVDLCGKKHWAWPLDVWPFAILYATWLATIVPNVDFIDAMIGFGDLLASHILVLLFTMWFMMAMCLCIDSQVNSIIQADACKVTPAKFSGSKKVVPLHFRSQFVHTIHASHIRANNGRLKTLNNLRQVRVDSQTVMVYRCGRWAKLLGTNLLPGDVVSIGRLSTHTGGEDKTVPADMVLLFLAHELLEMLCHDILEKLLPEKRPSHQWITTTASFHARGYTSPLRTIVSPRN</sequence>
<keyword evidence="4" id="KW-0067">ATP-binding</keyword>
<feature type="domain" description="P5A-ATPase transmembrane helical hairpin" evidence="8">
    <location>
        <begin position="20"/>
        <end position="79"/>
    </location>
</feature>
<evidence type="ECO:0000313" key="9">
    <source>
        <dbReference type="EMBL" id="KAF3596894.1"/>
    </source>
</evidence>
<evidence type="ECO:0000259" key="8">
    <source>
        <dbReference type="Pfam" id="PF23143"/>
    </source>
</evidence>
<name>A0ABQ7EIT3_BRACR</name>
<evidence type="ECO:0000313" key="10">
    <source>
        <dbReference type="Proteomes" id="UP000266723"/>
    </source>
</evidence>
<keyword evidence="7" id="KW-1133">Transmembrane helix</keyword>
<dbReference type="InterPro" id="IPR057255">
    <property type="entry name" value="2TM_P5A-ATPase"/>
</dbReference>
<evidence type="ECO:0000256" key="1">
    <source>
        <dbReference type="ARBA" id="ARBA00004141"/>
    </source>
</evidence>
<keyword evidence="7" id="KW-0812">Transmembrane</keyword>
<dbReference type="Pfam" id="PF23143">
    <property type="entry name" value="2TM_P5A-ATPase"/>
    <property type="match status" value="1"/>
</dbReference>
<keyword evidence="10" id="KW-1185">Reference proteome</keyword>
<evidence type="ECO:0000256" key="3">
    <source>
        <dbReference type="ARBA" id="ARBA00022741"/>
    </source>
</evidence>
<dbReference type="EMBL" id="QGKV02000299">
    <property type="protein sequence ID" value="KAF3596894.1"/>
    <property type="molecule type" value="Genomic_DNA"/>
</dbReference>
<keyword evidence="7" id="KW-0472">Membrane</keyword>
<gene>
    <name evidence="9" type="ORF">DY000_02020751</name>
</gene>
<proteinExistence type="predicted"/>
<keyword evidence="5" id="KW-0460">Magnesium</keyword>
<accession>A0ABQ7EIT3</accession>
<comment type="subcellular location">
    <subcellularLocation>
        <location evidence="1">Membrane</location>
        <topology evidence="1">Multi-pass membrane protein</topology>
    </subcellularLocation>
</comment>
<dbReference type="InterPro" id="IPR006544">
    <property type="entry name" value="P-type_TPase_V"/>
</dbReference>
<keyword evidence="3" id="KW-0547">Nucleotide-binding</keyword>
<evidence type="ECO:0000256" key="5">
    <source>
        <dbReference type="ARBA" id="ARBA00022842"/>
    </source>
</evidence>
<feature type="transmembrane region" description="Helical" evidence="7">
    <location>
        <begin position="28"/>
        <end position="46"/>
    </location>
</feature>
<dbReference type="Gene3D" id="2.70.150.10">
    <property type="entry name" value="Calcium-transporting ATPase, cytoplasmic transduction domain A"/>
    <property type="match status" value="1"/>
</dbReference>
<dbReference type="PANTHER" id="PTHR45630">
    <property type="entry name" value="CATION-TRANSPORTING ATPASE-RELATED"/>
    <property type="match status" value="1"/>
</dbReference>
<evidence type="ECO:0000256" key="2">
    <source>
        <dbReference type="ARBA" id="ARBA00022723"/>
    </source>
</evidence>
<protein>
    <recommendedName>
        <fullName evidence="8">P5A-ATPase transmembrane helical hairpin domain-containing protein</fullName>
    </recommendedName>
</protein>
<evidence type="ECO:0000256" key="7">
    <source>
        <dbReference type="SAM" id="Phobius"/>
    </source>
</evidence>
<keyword evidence="2" id="KW-0479">Metal-binding</keyword>
<dbReference type="Proteomes" id="UP000266723">
    <property type="component" value="Unassembled WGS sequence"/>
</dbReference>
<keyword evidence="6" id="KW-1278">Translocase</keyword>
<reference evidence="9 10" key="1">
    <citation type="journal article" date="2020" name="BMC Genomics">
        <title>Intraspecific diversification of the crop wild relative Brassica cretica Lam. using demographic model selection.</title>
        <authorList>
            <person name="Kioukis A."/>
            <person name="Michalopoulou V.A."/>
            <person name="Briers L."/>
            <person name="Pirintsos S."/>
            <person name="Studholme D.J."/>
            <person name="Pavlidis P."/>
            <person name="Sarris P.F."/>
        </authorList>
    </citation>
    <scope>NUCLEOTIDE SEQUENCE [LARGE SCALE GENOMIC DNA]</scope>
    <source>
        <strain evidence="10">cv. PFS-1207/04</strain>
    </source>
</reference>
<comment type="caution">
    <text evidence="9">The sequence shown here is derived from an EMBL/GenBank/DDBJ whole genome shotgun (WGS) entry which is preliminary data.</text>
</comment>
<feature type="transmembrane region" description="Helical" evidence="7">
    <location>
        <begin position="58"/>
        <end position="76"/>
    </location>
</feature>